<accession>A0A0J1D1G4</accession>
<evidence type="ECO:0000313" key="1">
    <source>
        <dbReference type="EMBL" id="KLU26501.1"/>
    </source>
</evidence>
<dbReference type="AlphaFoldDB" id="A0A0J1D1G4"/>
<reference evidence="1 2" key="1">
    <citation type="journal article" date="2015" name="Genome Announc.">
        <title>Draft Genome Sequence of Burkholderia sp. Strain PML1(12), an Ectomycorrhizosphere-Inhabiting Bacterium with Effective Mineral-Weathering Ability.</title>
        <authorList>
            <person name="Uroz S."/>
            <person name="Oger P."/>
        </authorList>
    </citation>
    <scope>NUCLEOTIDE SEQUENCE [LARGE SCALE GENOMIC DNA]</scope>
    <source>
        <strain evidence="2">PML1(12)</strain>
    </source>
</reference>
<organism evidence="1 2">
    <name type="scientific">Caballeronia mineralivorans PML1(12)</name>
    <dbReference type="NCBI Taxonomy" id="908627"/>
    <lineage>
        <taxon>Bacteria</taxon>
        <taxon>Pseudomonadati</taxon>
        <taxon>Pseudomonadota</taxon>
        <taxon>Betaproteobacteria</taxon>
        <taxon>Burkholderiales</taxon>
        <taxon>Burkholderiaceae</taxon>
        <taxon>Caballeronia</taxon>
    </lineage>
</organism>
<dbReference type="Proteomes" id="UP000035963">
    <property type="component" value="Unassembled WGS sequence"/>
</dbReference>
<proteinExistence type="predicted"/>
<sequence length="81" mass="9145">MFAKIFAVHKSKGILATHWEFEFSLHDKTGCLMERRISVDEAIGLANRPDAGPVFDMCRMIKSTPPVEFSRLVGRIFMTAS</sequence>
<dbReference type="PATRIC" id="fig|908627.4.peg.2031"/>
<protein>
    <submittedName>
        <fullName evidence="1">Uncharacterized protein</fullName>
    </submittedName>
</protein>
<comment type="caution">
    <text evidence="1">The sequence shown here is derived from an EMBL/GenBank/DDBJ whole genome shotgun (WGS) entry which is preliminary data.</text>
</comment>
<dbReference type="RefSeq" id="WP_152693100.1">
    <property type="nucleotide sequence ID" value="NZ_AEJF01000068.1"/>
</dbReference>
<name>A0A0J1D1G4_9BURK</name>
<dbReference type="EMBL" id="AEJF01000068">
    <property type="protein sequence ID" value="KLU26501.1"/>
    <property type="molecule type" value="Genomic_DNA"/>
</dbReference>
<gene>
    <name evidence="1" type="ORF">EOS_09195</name>
</gene>
<keyword evidence="2" id="KW-1185">Reference proteome</keyword>
<evidence type="ECO:0000313" key="2">
    <source>
        <dbReference type="Proteomes" id="UP000035963"/>
    </source>
</evidence>